<dbReference type="EMBL" id="CM003535">
    <property type="protein sequence ID" value="RCV37023.1"/>
    <property type="molecule type" value="Genomic_DNA"/>
</dbReference>
<feature type="domain" description="GTD-binding" evidence="8">
    <location>
        <begin position="40"/>
        <end position="134"/>
    </location>
</feature>
<comment type="subcellular location">
    <subcellularLocation>
        <location evidence="1">Membrane</location>
    </subcellularLocation>
</comment>
<evidence type="ECO:0000256" key="7">
    <source>
        <dbReference type="SAM" id="Phobius"/>
    </source>
</evidence>
<evidence type="ECO:0000256" key="6">
    <source>
        <dbReference type="SAM" id="MobiDB-lite"/>
    </source>
</evidence>
<evidence type="ECO:0000256" key="3">
    <source>
        <dbReference type="ARBA" id="ARBA00022989"/>
    </source>
</evidence>
<feature type="region of interest" description="Disordered" evidence="6">
    <location>
        <begin position="135"/>
        <end position="173"/>
    </location>
</feature>
<feature type="transmembrane region" description="Helical" evidence="7">
    <location>
        <begin position="338"/>
        <end position="363"/>
    </location>
</feature>
<dbReference type="STRING" id="4555.A0A368S3W3"/>
<evidence type="ECO:0000256" key="4">
    <source>
        <dbReference type="ARBA" id="ARBA00023136"/>
    </source>
</evidence>
<keyword evidence="4 7" id="KW-0472">Membrane</keyword>
<feature type="compositionally biased region" description="Basic and acidic residues" evidence="6">
    <location>
        <begin position="153"/>
        <end position="173"/>
    </location>
</feature>
<dbReference type="PANTHER" id="PTHR31422:SF21">
    <property type="entry name" value="OS07G0162200 PROTEIN"/>
    <property type="match status" value="1"/>
</dbReference>
<feature type="region of interest" description="Disordered" evidence="6">
    <location>
        <begin position="303"/>
        <end position="324"/>
    </location>
</feature>
<keyword evidence="3 7" id="KW-1133">Transmembrane helix</keyword>
<evidence type="ECO:0000313" key="9">
    <source>
        <dbReference type="EMBL" id="RCV37023.1"/>
    </source>
</evidence>
<feature type="coiled-coil region" evidence="5">
    <location>
        <begin position="35"/>
        <end position="69"/>
    </location>
</feature>
<dbReference type="PROSITE" id="PS51775">
    <property type="entry name" value="GTD_BINDING"/>
    <property type="match status" value="1"/>
</dbReference>
<keyword evidence="5" id="KW-0175">Coiled coil</keyword>
<gene>
    <name evidence="9" type="ORF">SETIT_8G028900v2</name>
</gene>
<dbReference type="OrthoDB" id="690085at2759"/>
<accession>A0A368S3W3</accession>
<feature type="compositionally biased region" description="Acidic residues" evidence="6">
    <location>
        <begin position="137"/>
        <end position="152"/>
    </location>
</feature>
<protein>
    <recommendedName>
        <fullName evidence="8">GTD-binding domain-containing protein</fullName>
    </recommendedName>
</protein>
<dbReference type="GO" id="GO:0080115">
    <property type="term" value="F:myosin XI tail binding"/>
    <property type="evidence" value="ECO:0007669"/>
    <property type="project" value="UniProtKB-ARBA"/>
</dbReference>
<dbReference type="Pfam" id="PF04576">
    <property type="entry name" value="Zein-binding"/>
    <property type="match status" value="1"/>
</dbReference>
<name>A0A368S3W3_SETIT</name>
<sequence length="375" mass="40739">MDPDSAAASSAPTWRRAVRRRALEGAQEPELGRRAEELEEAVGRLRAEKEAAERAAAALRAELDAERGAAETAVSEAMLMIARLQSEKAVALIEAREFRRLAEGRAGRDRELQDDLAAVSALAASYAALLRAHGVDPEDEEDGGNYDDEEEHSVEHLEAEAEADGESRDSDVETKCAVVEIEKASPSPPPPTAEKEFEYTMDVRCTATTNAVVTAAGEERAVDIAGGLGLYARVEALEADRAAVRREVAALRSERAHVVLARRLWLKAASARSVAMAAERPRFSVLAICKLVVDCVPLRPASTPGEIQGRSPDSEQSVSITPQPNACKRRHRARLLRAAMVFPVVMTASAFSIWFRILSLGLFGTQEFHSMLFSQ</sequence>
<evidence type="ECO:0000259" key="8">
    <source>
        <dbReference type="PROSITE" id="PS51775"/>
    </source>
</evidence>
<keyword evidence="2 7" id="KW-0812">Transmembrane</keyword>
<reference evidence="9" key="1">
    <citation type="journal article" date="2012" name="Nat. Biotechnol.">
        <title>Reference genome sequence of the model plant Setaria.</title>
        <authorList>
            <person name="Bennetzen J.L."/>
            <person name="Schmutz J."/>
            <person name="Wang H."/>
            <person name="Percifield R."/>
            <person name="Hawkins J."/>
            <person name="Pontaroli A.C."/>
            <person name="Estep M."/>
            <person name="Feng L."/>
            <person name="Vaughn J.N."/>
            <person name="Grimwood J."/>
            <person name="Jenkins J."/>
            <person name="Barry K."/>
            <person name="Lindquist E."/>
            <person name="Hellsten U."/>
            <person name="Deshpande S."/>
            <person name="Wang X."/>
            <person name="Wu X."/>
            <person name="Mitros T."/>
            <person name="Triplett J."/>
            <person name="Yang X."/>
            <person name="Ye C.Y."/>
            <person name="Mauro-Herrera M."/>
            <person name="Wang L."/>
            <person name="Li P."/>
            <person name="Sharma M."/>
            <person name="Sharma R."/>
            <person name="Ronald P.C."/>
            <person name="Panaud O."/>
            <person name="Kellogg E.A."/>
            <person name="Brutnell T.P."/>
            <person name="Doust A.N."/>
            <person name="Tuskan G.A."/>
            <person name="Rokhsar D."/>
            <person name="Devos K.M."/>
        </authorList>
    </citation>
    <scope>NUCLEOTIDE SEQUENCE [LARGE SCALE GENOMIC DNA]</scope>
    <source>
        <strain evidence="9">Yugu1</strain>
    </source>
</reference>
<evidence type="ECO:0000256" key="2">
    <source>
        <dbReference type="ARBA" id="ARBA00022692"/>
    </source>
</evidence>
<evidence type="ECO:0000256" key="1">
    <source>
        <dbReference type="ARBA" id="ARBA00004370"/>
    </source>
</evidence>
<proteinExistence type="predicted"/>
<dbReference type="InterPro" id="IPR007656">
    <property type="entry name" value="GTD-bd"/>
</dbReference>
<reference evidence="9" key="2">
    <citation type="submission" date="2015-07" db="EMBL/GenBank/DDBJ databases">
        <authorList>
            <person name="Noorani M."/>
        </authorList>
    </citation>
    <scope>NUCLEOTIDE SEQUENCE</scope>
    <source>
        <strain evidence="9">Yugu1</strain>
    </source>
</reference>
<dbReference type="GO" id="GO:0016020">
    <property type="term" value="C:membrane"/>
    <property type="evidence" value="ECO:0007669"/>
    <property type="project" value="UniProtKB-SubCell"/>
</dbReference>
<evidence type="ECO:0000256" key="5">
    <source>
        <dbReference type="SAM" id="Coils"/>
    </source>
</evidence>
<feature type="compositionally biased region" description="Polar residues" evidence="6">
    <location>
        <begin position="314"/>
        <end position="324"/>
    </location>
</feature>
<dbReference type="AlphaFoldDB" id="A0A368S3W3"/>
<organism evidence="9">
    <name type="scientific">Setaria italica</name>
    <name type="common">Foxtail millet</name>
    <name type="synonym">Panicum italicum</name>
    <dbReference type="NCBI Taxonomy" id="4555"/>
    <lineage>
        <taxon>Eukaryota</taxon>
        <taxon>Viridiplantae</taxon>
        <taxon>Streptophyta</taxon>
        <taxon>Embryophyta</taxon>
        <taxon>Tracheophyta</taxon>
        <taxon>Spermatophyta</taxon>
        <taxon>Magnoliopsida</taxon>
        <taxon>Liliopsida</taxon>
        <taxon>Poales</taxon>
        <taxon>Poaceae</taxon>
        <taxon>PACMAD clade</taxon>
        <taxon>Panicoideae</taxon>
        <taxon>Panicodae</taxon>
        <taxon>Paniceae</taxon>
        <taxon>Cenchrinae</taxon>
        <taxon>Setaria</taxon>
    </lineage>
</organism>
<dbReference type="PANTHER" id="PTHR31422">
    <property type="entry name" value="BNAANNG28530D PROTEIN"/>
    <property type="match status" value="1"/>
</dbReference>